<feature type="compositionally biased region" description="Basic and acidic residues" evidence="1">
    <location>
        <begin position="261"/>
        <end position="281"/>
    </location>
</feature>
<name>A0A1H5Z509_9ACTN</name>
<protein>
    <submittedName>
        <fullName evidence="3">Uncharacterized protein</fullName>
    </submittedName>
</protein>
<feature type="transmembrane region" description="Helical" evidence="2">
    <location>
        <begin position="40"/>
        <end position="60"/>
    </location>
</feature>
<sequence length="281" mass="30945">MPFRGRGPYGSGMAGGGITERWPSEDATVIWYEKRERGPFLRFVGVVLALLGGGLAWALTTTHATAWRWVEVGLFAPAIAFMLIGGTAGALMVRNRFVFDATGWWWLVDDKVAVVPWESLAGAGVYCSGGTAAKPQYATLELFPRGEFDRDDPVLWKLVRDEDPPLPGLSRLRYRLHLQRLVALLPDVEAAARQYAPPDLWFGRVWKERDYVPGHPDRRGHRRRLRERAAGLPAAPSDAVPSGAVQGGNGPEDTVPAGSDPTDREPADREPTDREPTDRPG</sequence>
<evidence type="ECO:0000313" key="3">
    <source>
        <dbReference type="EMBL" id="SEG31254.1"/>
    </source>
</evidence>
<evidence type="ECO:0000256" key="1">
    <source>
        <dbReference type="SAM" id="MobiDB-lite"/>
    </source>
</evidence>
<keyword evidence="2" id="KW-0472">Membrane</keyword>
<dbReference type="EMBL" id="FNVU01000004">
    <property type="protein sequence ID" value="SEG31254.1"/>
    <property type="molecule type" value="Genomic_DNA"/>
</dbReference>
<evidence type="ECO:0000313" key="4">
    <source>
        <dbReference type="Proteomes" id="UP000236754"/>
    </source>
</evidence>
<dbReference type="Proteomes" id="UP000236754">
    <property type="component" value="Unassembled WGS sequence"/>
</dbReference>
<accession>A0A1H5Z509</accession>
<reference evidence="3 4" key="1">
    <citation type="submission" date="2016-10" db="EMBL/GenBank/DDBJ databases">
        <authorList>
            <person name="de Groot N.N."/>
        </authorList>
    </citation>
    <scope>NUCLEOTIDE SEQUENCE [LARGE SCALE GENOMIC DNA]</scope>
    <source>
        <strain evidence="3 4">CGMCC 4.2023</strain>
    </source>
</reference>
<dbReference type="AlphaFoldDB" id="A0A1H5Z509"/>
<keyword evidence="4" id="KW-1185">Reference proteome</keyword>
<gene>
    <name evidence="3" type="ORF">SAMN05216223_104307</name>
</gene>
<keyword evidence="2" id="KW-1133">Transmembrane helix</keyword>
<keyword evidence="2" id="KW-0812">Transmembrane</keyword>
<proteinExistence type="predicted"/>
<evidence type="ECO:0000256" key="2">
    <source>
        <dbReference type="SAM" id="Phobius"/>
    </source>
</evidence>
<feature type="region of interest" description="Disordered" evidence="1">
    <location>
        <begin position="229"/>
        <end position="281"/>
    </location>
</feature>
<feature type="transmembrane region" description="Helical" evidence="2">
    <location>
        <begin position="72"/>
        <end position="93"/>
    </location>
</feature>
<organism evidence="3 4">
    <name type="scientific">Actinacidiphila yanglinensis</name>
    <dbReference type="NCBI Taxonomy" id="310779"/>
    <lineage>
        <taxon>Bacteria</taxon>
        <taxon>Bacillati</taxon>
        <taxon>Actinomycetota</taxon>
        <taxon>Actinomycetes</taxon>
        <taxon>Kitasatosporales</taxon>
        <taxon>Streptomycetaceae</taxon>
        <taxon>Actinacidiphila</taxon>
    </lineage>
</organism>